<keyword evidence="2" id="KW-1185">Reference proteome</keyword>
<comment type="caution">
    <text evidence="1">The sequence shown here is derived from an EMBL/GenBank/DDBJ whole genome shotgun (WGS) entry which is preliminary data.</text>
</comment>
<organism evidence="1 2">
    <name type="scientific">Haematobacter missouriensis</name>
    <dbReference type="NCBI Taxonomy" id="366616"/>
    <lineage>
        <taxon>Bacteria</taxon>
        <taxon>Pseudomonadati</taxon>
        <taxon>Pseudomonadota</taxon>
        <taxon>Alphaproteobacteria</taxon>
        <taxon>Rhodobacterales</taxon>
        <taxon>Paracoccaceae</taxon>
        <taxon>Haematobacter</taxon>
    </lineage>
</organism>
<evidence type="ECO:0000313" key="2">
    <source>
        <dbReference type="Proteomes" id="UP000214673"/>
    </source>
</evidence>
<dbReference type="Proteomes" id="UP000214673">
    <property type="component" value="Unassembled WGS sequence"/>
</dbReference>
<accession>A0ABX3ZVU1</accession>
<protein>
    <submittedName>
        <fullName evidence="1">Uncharacterized protein</fullName>
    </submittedName>
</protein>
<name>A0ABX3ZVU1_9RHOB</name>
<sequence length="67" mass="7611">MYLAGYSGRLPPRWLRLLLAGLCWHRAWLLGRLGFFVENGIGYGPANPYPGYFSTENREKASPQKVP</sequence>
<proteinExistence type="predicted"/>
<dbReference type="EMBL" id="NIPV01000040">
    <property type="protein sequence ID" value="OWJ75108.1"/>
    <property type="molecule type" value="Genomic_DNA"/>
</dbReference>
<evidence type="ECO:0000313" key="1">
    <source>
        <dbReference type="EMBL" id="OWJ75108.1"/>
    </source>
</evidence>
<reference evidence="1 2" key="1">
    <citation type="submission" date="2016-11" db="EMBL/GenBank/DDBJ databases">
        <title>Comparison of Traditional DNA-DNA Hybridization with In Silico Genomic Analysis.</title>
        <authorList>
            <person name="Nicholson A.C."/>
            <person name="Sammons S."/>
            <person name="Humrighouse B.W."/>
            <person name="Graziano J."/>
            <person name="Lasker B."/>
            <person name="Whitney A.M."/>
            <person name="Mcquiston J.R."/>
        </authorList>
    </citation>
    <scope>NUCLEOTIDE SEQUENCE [LARGE SCALE GENOMIC DNA]</scope>
    <source>
        <strain evidence="1 2">H1892</strain>
    </source>
</reference>
<gene>
    <name evidence="1" type="ORF">CDV53_11520</name>
</gene>